<protein>
    <recommendedName>
        <fullName evidence="8">Protein RTA1</fullName>
    </recommendedName>
</protein>
<dbReference type="GeneID" id="28954307"/>
<evidence type="ECO:0000256" key="4">
    <source>
        <dbReference type="ARBA" id="ARBA00023136"/>
    </source>
</evidence>
<accession>A0A0J9VRM3</accession>
<sequence length="345" mass="38698">MLLLRLFPSPAIVHFHFLININFQNFAFFACTTSVFALLALLSLLGIMDLLDNLANAALHSIRAEDPSENTFKMYHYHPTEAGAIAFVVLFLATTLAHTWQLFRYRVWFVIPIIVGGILEMIGYAARYASGKETPNWTLTPYIIQAILLLVAPALFAATIYMELGRIITLVNGEGLALISRKWMTKIFVVGDVLSFFLQGGGGGYQSAGSLSALRMGAKIIIIGLFVQLAFFGAFLVVAVNFHINIVRRPTTRSRIGIPWQKHLKLLYATGMLIMVRSVFRAVEYLQGDDGYLLAREGYLYVFDALLMFIVMVLFNLMHPAELFVDRSRIEKFATATEIGLRDRV</sequence>
<feature type="transmembrane region" description="Helical" evidence="5">
    <location>
        <begin position="82"/>
        <end position="100"/>
    </location>
</feature>
<feature type="transmembrane region" description="Helical" evidence="5">
    <location>
        <begin position="220"/>
        <end position="242"/>
    </location>
</feature>
<dbReference type="AlphaFoldDB" id="A0A0J9VRM3"/>
<reference evidence="6" key="2">
    <citation type="journal article" date="2010" name="Nature">
        <title>Comparative genomics reveals mobile pathogenicity chromosomes in Fusarium.</title>
        <authorList>
            <person name="Ma L.J."/>
            <person name="van der Does H.C."/>
            <person name="Borkovich K.A."/>
            <person name="Coleman J.J."/>
            <person name="Daboussi M.J."/>
            <person name="Di Pietro A."/>
            <person name="Dufresne M."/>
            <person name="Freitag M."/>
            <person name="Grabherr M."/>
            <person name="Henrissat B."/>
            <person name="Houterman P.M."/>
            <person name="Kang S."/>
            <person name="Shim W.B."/>
            <person name="Woloshuk C."/>
            <person name="Xie X."/>
            <person name="Xu J.R."/>
            <person name="Antoniw J."/>
            <person name="Baker S.E."/>
            <person name="Bluhm B.H."/>
            <person name="Breakspear A."/>
            <person name="Brown D.W."/>
            <person name="Butchko R.A."/>
            <person name="Chapman S."/>
            <person name="Coulson R."/>
            <person name="Coutinho P.M."/>
            <person name="Danchin E.G."/>
            <person name="Diener A."/>
            <person name="Gale L.R."/>
            <person name="Gardiner D.M."/>
            <person name="Goff S."/>
            <person name="Hammond-Kosack K.E."/>
            <person name="Hilburn K."/>
            <person name="Hua-Van A."/>
            <person name="Jonkers W."/>
            <person name="Kazan K."/>
            <person name="Kodira C.D."/>
            <person name="Koehrsen M."/>
            <person name="Kumar L."/>
            <person name="Lee Y.H."/>
            <person name="Li L."/>
            <person name="Manners J.M."/>
            <person name="Miranda-Saavedra D."/>
            <person name="Mukherjee M."/>
            <person name="Park G."/>
            <person name="Park J."/>
            <person name="Park S.Y."/>
            <person name="Proctor R.H."/>
            <person name="Regev A."/>
            <person name="Ruiz-Roldan M.C."/>
            <person name="Sain D."/>
            <person name="Sakthikumar S."/>
            <person name="Sykes S."/>
            <person name="Schwartz D.C."/>
            <person name="Turgeon B.G."/>
            <person name="Wapinski I."/>
            <person name="Yoder O."/>
            <person name="Young S."/>
            <person name="Zeng Q."/>
            <person name="Zhou S."/>
            <person name="Galagan J."/>
            <person name="Cuomo C.A."/>
            <person name="Kistler H.C."/>
            <person name="Rep M."/>
        </authorList>
    </citation>
    <scope>NUCLEOTIDE SEQUENCE [LARGE SCALE GENOMIC DNA]</scope>
    <source>
        <strain evidence="6">4287</strain>
    </source>
</reference>
<evidence type="ECO:0000313" key="6">
    <source>
        <dbReference type="EMBL" id="KNB13538.1"/>
    </source>
</evidence>
<keyword evidence="3 5" id="KW-1133">Transmembrane helix</keyword>
<dbReference type="KEGG" id="fox:FOXG_13016"/>
<comment type="subcellular location">
    <subcellularLocation>
        <location evidence="1">Membrane</location>
        <topology evidence="1">Multi-pass membrane protein</topology>
    </subcellularLocation>
</comment>
<dbReference type="VEuPathDB" id="FungiDB:FOXG_13016"/>
<feature type="transmembrane region" description="Helical" evidence="5">
    <location>
        <begin position="300"/>
        <end position="319"/>
    </location>
</feature>
<dbReference type="GO" id="GO:0016020">
    <property type="term" value="C:membrane"/>
    <property type="evidence" value="ECO:0007669"/>
    <property type="project" value="UniProtKB-SubCell"/>
</dbReference>
<gene>
    <name evidence="6" type="ORF">FOXG_13016</name>
</gene>
<dbReference type="EMBL" id="DS231712">
    <property type="protein sequence ID" value="KNB13538.1"/>
    <property type="molecule type" value="Genomic_DNA"/>
</dbReference>
<name>A0A0J9VRM3_FUSO4</name>
<dbReference type="PANTHER" id="PTHR31465:SF1">
    <property type="entry name" value="PROTEIN RTA1-RELATED"/>
    <property type="match status" value="1"/>
</dbReference>
<dbReference type="Pfam" id="PF04479">
    <property type="entry name" value="RTA1"/>
    <property type="match status" value="1"/>
</dbReference>
<dbReference type="PANTHER" id="PTHR31465">
    <property type="entry name" value="PROTEIN RTA1-RELATED"/>
    <property type="match status" value="1"/>
</dbReference>
<evidence type="ECO:0008006" key="8">
    <source>
        <dbReference type="Google" id="ProtNLM"/>
    </source>
</evidence>
<proteinExistence type="predicted"/>
<feature type="transmembrane region" description="Helical" evidence="5">
    <location>
        <begin position="107"/>
        <end position="130"/>
    </location>
</feature>
<dbReference type="PROSITE" id="PS51257">
    <property type="entry name" value="PROKAR_LIPOPROTEIN"/>
    <property type="match status" value="1"/>
</dbReference>
<dbReference type="OrthoDB" id="3358017at2759"/>
<organism evidence="6 7">
    <name type="scientific">Fusarium oxysporum f. sp. lycopersici (strain 4287 / CBS 123668 / FGSC 9935 / NRRL 34936)</name>
    <name type="common">Fusarium vascular wilt of tomato</name>
    <dbReference type="NCBI Taxonomy" id="426428"/>
    <lineage>
        <taxon>Eukaryota</taxon>
        <taxon>Fungi</taxon>
        <taxon>Dikarya</taxon>
        <taxon>Ascomycota</taxon>
        <taxon>Pezizomycotina</taxon>
        <taxon>Sordariomycetes</taxon>
        <taxon>Hypocreomycetidae</taxon>
        <taxon>Hypocreales</taxon>
        <taxon>Nectriaceae</taxon>
        <taxon>Fusarium</taxon>
        <taxon>Fusarium oxysporum species complex</taxon>
    </lineage>
</organism>
<reference evidence="6" key="1">
    <citation type="submission" date="2007-04" db="EMBL/GenBank/DDBJ databases">
        <authorList>
            <consortium name="The Broad Institute Genome Sequencing Platform"/>
            <person name="Birren B."/>
            <person name="Lander E."/>
            <person name="Galagan J."/>
            <person name="Nusbaum C."/>
            <person name="Devon K."/>
            <person name="Ma L.-J."/>
            <person name="Jaffe D."/>
            <person name="Butler J."/>
            <person name="Alvarez P."/>
            <person name="Gnerre S."/>
            <person name="Grabherr M."/>
            <person name="Kleber M."/>
            <person name="Mauceli E."/>
            <person name="Brockman W."/>
            <person name="MacCallum I.A."/>
            <person name="Young S."/>
            <person name="LaButti K."/>
            <person name="DeCaprio D."/>
            <person name="Crawford M."/>
            <person name="Koehrsen M."/>
            <person name="Engels R."/>
            <person name="Montgomery P."/>
            <person name="Pearson M."/>
            <person name="Howarth C."/>
            <person name="Larson L."/>
            <person name="White J."/>
            <person name="O'Leary S."/>
            <person name="Kodira C."/>
            <person name="Zeng Q."/>
            <person name="Yandava C."/>
            <person name="Alvarado L."/>
            <person name="Kistler C."/>
            <person name="Shim W.-B."/>
            <person name="Kang S."/>
            <person name="Woloshuk C."/>
        </authorList>
    </citation>
    <scope>NUCLEOTIDE SEQUENCE</scope>
    <source>
        <strain evidence="6">4287</strain>
    </source>
</reference>
<feature type="transmembrane region" description="Helical" evidence="5">
    <location>
        <begin position="263"/>
        <end position="280"/>
    </location>
</feature>
<dbReference type="RefSeq" id="XP_018251583.1">
    <property type="nucleotide sequence ID" value="XM_018392960.1"/>
</dbReference>
<evidence type="ECO:0000313" key="7">
    <source>
        <dbReference type="Proteomes" id="UP000009097"/>
    </source>
</evidence>
<keyword evidence="4 5" id="KW-0472">Membrane</keyword>
<feature type="transmembrane region" description="Helical" evidence="5">
    <location>
        <begin position="183"/>
        <end position="200"/>
    </location>
</feature>
<dbReference type="Proteomes" id="UP000009097">
    <property type="component" value="Unassembled WGS sequence"/>
</dbReference>
<dbReference type="InterPro" id="IPR007568">
    <property type="entry name" value="RTA1"/>
</dbReference>
<feature type="transmembrane region" description="Helical" evidence="5">
    <location>
        <begin position="26"/>
        <end position="48"/>
    </location>
</feature>
<evidence type="ECO:0000256" key="1">
    <source>
        <dbReference type="ARBA" id="ARBA00004141"/>
    </source>
</evidence>
<evidence type="ECO:0000256" key="3">
    <source>
        <dbReference type="ARBA" id="ARBA00022989"/>
    </source>
</evidence>
<evidence type="ECO:0000256" key="5">
    <source>
        <dbReference type="SAM" id="Phobius"/>
    </source>
</evidence>
<keyword evidence="2 5" id="KW-0812">Transmembrane</keyword>
<feature type="transmembrane region" description="Helical" evidence="5">
    <location>
        <begin position="142"/>
        <end position="162"/>
    </location>
</feature>
<evidence type="ECO:0000256" key="2">
    <source>
        <dbReference type="ARBA" id="ARBA00022692"/>
    </source>
</evidence>